<comment type="caution">
    <text evidence="3">The sequence shown here is derived from an EMBL/GenBank/DDBJ whole genome shotgun (WGS) entry which is preliminary data.</text>
</comment>
<keyword evidence="4" id="KW-1185">Reference proteome</keyword>
<dbReference type="InterPro" id="IPR012551">
    <property type="entry name" value="DUF1707_SHOCT-like"/>
</dbReference>
<dbReference type="Proteomes" id="UP000614047">
    <property type="component" value="Unassembled WGS sequence"/>
</dbReference>
<accession>A0A931DHC6</accession>
<evidence type="ECO:0000256" key="1">
    <source>
        <dbReference type="SAM" id="MobiDB-lite"/>
    </source>
</evidence>
<gene>
    <name evidence="3" type="ORF">IW256_001634</name>
</gene>
<dbReference type="EMBL" id="JADOUA010000001">
    <property type="protein sequence ID" value="MBG6087521.1"/>
    <property type="molecule type" value="Genomic_DNA"/>
</dbReference>
<dbReference type="Pfam" id="PF08044">
    <property type="entry name" value="DUF1707"/>
    <property type="match status" value="1"/>
</dbReference>
<dbReference type="PANTHER" id="PTHR40763">
    <property type="entry name" value="MEMBRANE PROTEIN-RELATED"/>
    <property type="match status" value="1"/>
</dbReference>
<feature type="domain" description="DUF1707" evidence="2">
    <location>
        <begin position="11"/>
        <end position="62"/>
    </location>
</feature>
<organism evidence="3 4">
    <name type="scientific">Actinomadura viridis</name>
    <dbReference type="NCBI Taxonomy" id="58110"/>
    <lineage>
        <taxon>Bacteria</taxon>
        <taxon>Bacillati</taxon>
        <taxon>Actinomycetota</taxon>
        <taxon>Actinomycetes</taxon>
        <taxon>Streptosporangiales</taxon>
        <taxon>Thermomonosporaceae</taxon>
        <taxon>Actinomadura</taxon>
    </lineage>
</organism>
<dbReference type="AlphaFoldDB" id="A0A931DHC6"/>
<evidence type="ECO:0000313" key="4">
    <source>
        <dbReference type="Proteomes" id="UP000614047"/>
    </source>
</evidence>
<evidence type="ECO:0000313" key="3">
    <source>
        <dbReference type="EMBL" id="MBG6087521.1"/>
    </source>
</evidence>
<proteinExistence type="predicted"/>
<name>A0A931DHC6_9ACTN</name>
<dbReference type="RefSeq" id="WP_197010371.1">
    <property type="nucleotide sequence ID" value="NZ_BAABES010000024.1"/>
</dbReference>
<reference evidence="3" key="1">
    <citation type="submission" date="2020-11" db="EMBL/GenBank/DDBJ databases">
        <title>Sequencing the genomes of 1000 actinobacteria strains.</title>
        <authorList>
            <person name="Klenk H.-P."/>
        </authorList>
    </citation>
    <scope>NUCLEOTIDE SEQUENCE</scope>
    <source>
        <strain evidence="3">DSM 43175</strain>
    </source>
</reference>
<protein>
    <recommendedName>
        <fullName evidence="2">DUF1707 domain-containing protein</fullName>
    </recommendedName>
</protein>
<dbReference type="PANTHER" id="PTHR40763:SF5">
    <property type="entry name" value="MEMBRANE PROTEIN"/>
    <property type="match status" value="1"/>
</dbReference>
<evidence type="ECO:0000259" key="2">
    <source>
        <dbReference type="Pfam" id="PF08044"/>
    </source>
</evidence>
<feature type="region of interest" description="Disordered" evidence="1">
    <location>
        <begin position="61"/>
        <end position="99"/>
    </location>
</feature>
<sequence>MNAPRTEPAPRASDQDRDRVLVRLHIAYAEGRLDDRELDERIALVLASRTQDELDLLAGGLPALPDARAGRPETATADRSAERFPAAGKRGTGSTGLRRVPGTTTVVACKGDCVLDLREMETAGPVIALRVLAYRSNVRVLVPPGVPVEAAGLGVSTEIGRPGARSAPVVRLRGFAYKGAIEAMDHLRLP</sequence>